<evidence type="ECO:0000313" key="10">
    <source>
        <dbReference type="EMBL" id="OGE46880.1"/>
    </source>
</evidence>
<dbReference type="PANTHER" id="PTHR24305">
    <property type="entry name" value="CYTOCHROME P450"/>
    <property type="match status" value="1"/>
</dbReference>
<dbReference type="AlphaFoldDB" id="A0A1F5L1K8"/>
<comment type="similarity">
    <text evidence="2 9">Belongs to the cytochrome P450 family.</text>
</comment>
<dbReference type="Proteomes" id="UP000177622">
    <property type="component" value="Unassembled WGS sequence"/>
</dbReference>
<dbReference type="PANTHER" id="PTHR24305:SF230">
    <property type="entry name" value="P450, PUTATIVE (EUROFUNG)-RELATED"/>
    <property type="match status" value="1"/>
</dbReference>
<dbReference type="InterPro" id="IPR001128">
    <property type="entry name" value="Cyt_P450"/>
</dbReference>
<dbReference type="GeneID" id="34582534"/>
<dbReference type="Pfam" id="PF00067">
    <property type="entry name" value="p450"/>
    <property type="match status" value="1"/>
</dbReference>
<feature type="binding site" description="axial binding residue" evidence="8">
    <location>
        <position position="437"/>
    </location>
    <ligand>
        <name>heme</name>
        <dbReference type="ChEBI" id="CHEBI:30413"/>
    </ligand>
    <ligandPart>
        <name>Fe</name>
        <dbReference type="ChEBI" id="CHEBI:18248"/>
    </ligandPart>
</feature>
<evidence type="ECO:0000256" key="1">
    <source>
        <dbReference type="ARBA" id="ARBA00001971"/>
    </source>
</evidence>
<dbReference type="STRING" id="1835702.A0A1F5L1K8"/>
<dbReference type="Gene3D" id="1.10.630.10">
    <property type="entry name" value="Cytochrome P450"/>
    <property type="match status" value="1"/>
</dbReference>
<organism evidence="10 11">
    <name type="scientific">Penicillium arizonense</name>
    <dbReference type="NCBI Taxonomy" id="1835702"/>
    <lineage>
        <taxon>Eukaryota</taxon>
        <taxon>Fungi</taxon>
        <taxon>Dikarya</taxon>
        <taxon>Ascomycota</taxon>
        <taxon>Pezizomycotina</taxon>
        <taxon>Eurotiomycetes</taxon>
        <taxon>Eurotiomycetidae</taxon>
        <taxon>Eurotiales</taxon>
        <taxon>Aspergillaceae</taxon>
        <taxon>Penicillium</taxon>
    </lineage>
</organism>
<dbReference type="EMBL" id="LXJU01000095">
    <property type="protein sequence ID" value="OGE46880.1"/>
    <property type="molecule type" value="Genomic_DNA"/>
</dbReference>
<evidence type="ECO:0000256" key="5">
    <source>
        <dbReference type="ARBA" id="ARBA00023002"/>
    </source>
</evidence>
<dbReference type="FunFam" id="1.10.630.10:FF:000047">
    <property type="entry name" value="Cytochrome P450 monooxygenase"/>
    <property type="match status" value="1"/>
</dbReference>
<dbReference type="InterPro" id="IPR036396">
    <property type="entry name" value="Cyt_P450_sf"/>
</dbReference>
<evidence type="ECO:0000313" key="11">
    <source>
        <dbReference type="Proteomes" id="UP000177622"/>
    </source>
</evidence>
<comment type="caution">
    <text evidence="10">The sequence shown here is derived from an EMBL/GenBank/DDBJ whole genome shotgun (WGS) entry which is preliminary data.</text>
</comment>
<evidence type="ECO:0000256" key="2">
    <source>
        <dbReference type="ARBA" id="ARBA00010617"/>
    </source>
</evidence>
<dbReference type="OrthoDB" id="1470350at2759"/>
<dbReference type="GO" id="GO:0043386">
    <property type="term" value="P:mycotoxin biosynthetic process"/>
    <property type="evidence" value="ECO:0007669"/>
    <property type="project" value="UniProtKB-ARBA"/>
</dbReference>
<keyword evidence="7 9" id="KW-0503">Monooxygenase</keyword>
<evidence type="ECO:0000256" key="4">
    <source>
        <dbReference type="ARBA" id="ARBA00022723"/>
    </source>
</evidence>
<name>A0A1F5L1K8_PENAI</name>
<evidence type="ECO:0000256" key="8">
    <source>
        <dbReference type="PIRSR" id="PIRSR602401-1"/>
    </source>
</evidence>
<dbReference type="GO" id="GO:0005506">
    <property type="term" value="F:iron ion binding"/>
    <property type="evidence" value="ECO:0007669"/>
    <property type="project" value="InterPro"/>
</dbReference>
<dbReference type="InterPro" id="IPR050121">
    <property type="entry name" value="Cytochrome_P450_monoxygenase"/>
</dbReference>
<dbReference type="RefSeq" id="XP_022482347.1">
    <property type="nucleotide sequence ID" value="XM_022637800.1"/>
</dbReference>
<dbReference type="SUPFAM" id="SSF48264">
    <property type="entry name" value="Cytochrome P450"/>
    <property type="match status" value="1"/>
</dbReference>
<keyword evidence="6 8" id="KW-0408">Iron</keyword>
<dbReference type="PRINTS" id="PR00463">
    <property type="entry name" value="EP450I"/>
</dbReference>
<dbReference type="GO" id="GO:0016705">
    <property type="term" value="F:oxidoreductase activity, acting on paired donors, with incorporation or reduction of molecular oxygen"/>
    <property type="evidence" value="ECO:0007669"/>
    <property type="project" value="InterPro"/>
</dbReference>
<accession>A0A1F5L1K8</accession>
<dbReference type="InterPro" id="IPR017972">
    <property type="entry name" value="Cyt_P450_CS"/>
</dbReference>
<dbReference type="GO" id="GO:0004497">
    <property type="term" value="F:monooxygenase activity"/>
    <property type="evidence" value="ECO:0007669"/>
    <property type="project" value="UniProtKB-KW"/>
</dbReference>
<keyword evidence="4 8" id="KW-0479">Metal-binding</keyword>
<sequence>MGIIISVQHILVTVLFVGIQYLISKVVYNIFFHPLSRFPGPLEHRISRLAYLWRSARGTLPFDMLEMHKRYGDIVRIAPDELAFSHPDAWQDIMGHKKERSEFSKANWFYRPVEDQATHVVNESREQHGRLRRQMAHGFSEKAMRDQEPLIRSYVDMLLDRLHEFCTSGSQVILSDWYNYTTFDIIGDLAFGEPFGCLQGSNLDGWIQGIFEAGRLGILLQTLSFFPLVKRALMSMAPASMKAAHAKHQKLTQQKMERRMEKEEGRSDLIEGLLRKKDELNLTVEELVANAEILIIGGSETTASLLSGVTYLLLMNPGAHEKLKEEVRTVFQSQEEINLISVNKLPYMLACLDEAMRMYPPIANGLPRLSPEGGATVLGEYIPTNTFVSIHQWALYRREEYFKDPNTYHPERFLGDPSFADDRREVWQPFHTGPRNCLGRNLAYSEMRLILALIIFNFDIEIDDESRDWINQRNFLITVALVWSMGGKILHPVTVEAKQLGVEVKLSVSLAATPALPGLLTAVSKMHLDKTAAGYATKPFLEQAFLQQIDEQEKINLAIDEEDPVTQ</sequence>
<evidence type="ECO:0000256" key="9">
    <source>
        <dbReference type="RuleBase" id="RU000461"/>
    </source>
</evidence>
<evidence type="ECO:0000256" key="3">
    <source>
        <dbReference type="ARBA" id="ARBA00022617"/>
    </source>
</evidence>
<dbReference type="PRINTS" id="PR00385">
    <property type="entry name" value="P450"/>
</dbReference>
<gene>
    <name evidence="10" type="ORF">PENARI_c095G05990</name>
</gene>
<reference evidence="10 11" key="1">
    <citation type="journal article" date="2016" name="Sci. Rep.">
        <title>Penicillium arizonense, a new, genome sequenced fungal species, reveals a high chemical diversity in secreted metabolites.</title>
        <authorList>
            <person name="Grijseels S."/>
            <person name="Nielsen J.C."/>
            <person name="Randelovic M."/>
            <person name="Nielsen J."/>
            <person name="Nielsen K.F."/>
            <person name="Workman M."/>
            <person name="Frisvad J.C."/>
        </authorList>
    </citation>
    <scope>NUCLEOTIDE SEQUENCE [LARGE SCALE GENOMIC DNA]</scope>
    <source>
        <strain evidence="10 11">CBS 141311</strain>
    </source>
</reference>
<dbReference type="PROSITE" id="PS00086">
    <property type="entry name" value="CYTOCHROME_P450"/>
    <property type="match status" value="1"/>
</dbReference>
<dbReference type="GO" id="GO:0020037">
    <property type="term" value="F:heme binding"/>
    <property type="evidence" value="ECO:0007669"/>
    <property type="project" value="InterPro"/>
</dbReference>
<keyword evidence="3 8" id="KW-0349">Heme</keyword>
<evidence type="ECO:0000256" key="7">
    <source>
        <dbReference type="ARBA" id="ARBA00023033"/>
    </source>
</evidence>
<dbReference type="CDD" id="cd11058">
    <property type="entry name" value="CYP60B-like"/>
    <property type="match status" value="1"/>
</dbReference>
<dbReference type="InterPro" id="IPR002401">
    <property type="entry name" value="Cyt_P450_E_grp-I"/>
</dbReference>
<keyword evidence="5 9" id="KW-0560">Oxidoreductase</keyword>
<proteinExistence type="inferred from homology"/>
<keyword evidence="11" id="KW-1185">Reference proteome</keyword>
<comment type="cofactor">
    <cofactor evidence="1 8">
        <name>heme</name>
        <dbReference type="ChEBI" id="CHEBI:30413"/>
    </cofactor>
</comment>
<evidence type="ECO:0000256" key="6">
    <source>
        <dbReference type="ARBA" id="ARBA00023004"/>
    </source>
</evidence>
<protein>
    <submittedName>
        <fullName evidence="10">Uncharacterized protein</fullName>
    </submittedName>
</protein>